<dbReference type="GO" id="GO:0005886">
    <property type="term" value="C:plasma membrane"/>
    <property type="evidence" value="ECO:0007669"/>
    <property type="project" value="UniProtKB-SubCell"/>
</dbReference>
<dbReference type="PRINTS" id="PR01837">
    <property type="entry name" value="MGTCSAPBPROT"/>
</dbReference>
<gene>
    <name evidence="10" type="ORF">DWE98_01000</name>
</gene>
<dbReference type="Proteomes" id="UP000255207">
    <property type="component" value="Unassembled WGS sequence"/>
</dbReference>
<feature type="transmembrane region" description="Helical" evidence="7">
    <location>
        <begin position="89"/>
        <end position="110"/>
    </location>
</feature>
<protein>
    <recommendedName>
        <fullName evidence="7">Protein MgtC</fullName>
    </recommendedName>
</protein>
<feature type="transmembrane region" description="Helical" evidence="7">
    <location>
        <begin position="32"/>
        <end position="51"/>
    </location>
</feature>
<organism evidence="10 11">
    <name type="scientific">Bosea caraganae</name>
    <dbReference type="NCBI Taxonomy" id="2763117"/>
    <lineage>
        <taxon>Bacteria</taxon>
        <taxon>Pseudomonadati</taxon>
        <taxon>Pseudomonadota</taxon>
        <taxon>Alphaproteobacteria</taxon>
        <taxon>Hyphomicrobiales</taxon>
        <taxon>Boseaceae</taxon>
        <taxon>Bosea</taxon>
    </lineage>
</organism>
<keyword evidence="4 7" id="KW-0812">Transmembrane</keyword>
<evidence type="ECO:0000256" key="3">
    <source>
        <dbReference type="ARBA" id="ARBA00022475"/>
    </source>
</evidence>
<dbReference type="PANTHER" id="PTHR33778:SF1">
    <property type="entry name" value="MAGNESIUM TRANSPORTER YHID-RELATED"/>
    <property type="match status" value="1"/>
</dbReference>
<dbReference type="InterPro" id="IPR003416">
    <property type="entry name" value="MgtC/SapB/SrpB/YhiD_fam"/>
</dbReference>
<reference evidence="11" key="1">
    <citation type="submission" date="2018-07" db="EMBL/GenBank/DDBJ databases">
        <authorList>
            <person name="Safronova V.I."/>
            <person name="Chirak E.R."/>
            <person name="Sazanova A.L."/>
        </authorList>
    </citation>
    <scope>NUCLEOTIDE SEQUENCE [LARGE SCALE GENOMIC DNA]</scope>
    <source>
        <strain evidence="11">RCAM04685</strain>
    </source>
</reference>
<feature type="transmembrane region" description="Helical" evidence="7">
    <location>
        <begin position="63"/>
        <end position="83"/>
    </location>
</feature>
<feature type="compositionally biased region" description="Gly residues" evidence="8">
    <location>
        <begin position="154"/>
        <end position="165"/>
    </location>
</feature>
<evidence type="ECO:0000259" key="9">
    <source>
        <dbReference type="Pfam" id="PF02308"/>
    </source>
</evidence>
<keyword evidence="5 7" id="KW-1133">Transmembrane helix</keyword>
<evidence type="ECO:0000256" key="1">
    <source>
        <dbReference type="ARBA" id="ARBA00004651"/>
    </source>
</evidence>
<evidence type="ECO:0000256" key="7">
    <source>
        <dbReference type="RuleBase" id="RU365041"/>
    </source>
</evidence>
<sequence>MMAELDLVLKLLAGLLAGVAIGWERTLRHKSAGLRTFGLVGLGTATAAAIFSGTSGAPHPDAASRVVQGILTGIGFLGAGVIIRRETDGLPHGLTTAAAVWVTAALGCAAGLGQWRITLTATALALTLLFINHSVEHWIQGREAKAGKAAPDRGLGGSDTGDSAG</sequence>
<proteinExistence type="inferred from homology"/>
<dbReference type="InterPro" id="IPR049177">
    <property type="entry name" value="MgtC_SapB_SrpB_YhiD_N"/>
</dbReference>
<dbReference type="Pfam" id="PF02308">
    <property type="entry name" value="MgtC"/>
    <property type="match status" value="1"/>
</dbReference>
<comment type="subcellular location">
    <subcellularLocation>
        <location evidence="7">Cell inner membrane</location>
        <topology evidence="7">Multi-pass membrane protein</topology>
    </subcellularLocation>
    <subcellularLocation>
        <location evidence="1">Cell membrane</location>
        <topology evidence="1">Multi-pass membrane protein</topology>
    </subcellularLocation>
</comment>
<evidence type="ECO:0000256" key="5">
    <source>
        <dbReference type="ARBA" id="ARBA00022989"/>
    </source>
</evidence>
<feature type="region of interest" description="Disordered" evidence="8">
    <location>
        <begin position="146"/>
        <end position="165"/>
    </location>
</feature>
<keyword evidence="3" id="KW-1003">Cell membrane</keyword>
<dbReference type="PANTHER" id="PTHR33778">
    <property type="entry name" value="PROTEIN MGTC"/>
    <property type="match status" value="1"/>
</dbReference>
<accession>A0A370LD16</accession>
<comment type="similarity">
    <text evidence="2 7">Belongs to the MgtC/SapB family.</text>
</comment>
<dbReference type="EMBL" id="QQTP01000001">
    <property type="protein sequence ID" value="RDJ29862.1"/>
    <property type="molecule type" value="Genomic_DNA"/>
</dbReference>
<keyword evidence="6 7" id="KW-0472">Membrane</keyword>
<name>A0A370LD16_9HYPH</name>
<evidence type="ECO:0000313" key="10">
    <source>
        <dbReference type="EMBL" id="RDJ29862.1"/>
    </source>
</evidence>
<keyword evidence="7" id="KW-0997">Cell inner membrane</keyword>
<dbReference type="OrthoDB" id="9811198at2"/>
<evidence type="ECO:0000256" key="4">
    <source>
        <dbReference type="ARBA" id="ARBA00022692"/>
    </source>
</evidence>
<evidence type="ECO:0000256" key="6">
    <source>
        <dbReference type="ARBA" id="ARBA00023136"/>
    </source>
</evidence>
<feature type="transmembrane region" description="Helical" evidence="7">
    <location>
        <begin position="117"/>
        <end position="135"/>
    </location>
</feature>
<keyword evidence="11" id="KW-1185">Reference proteome</keyword>
<evidence type="ECO:0000256" key="8">
    <source>
        <dbReference type="SAM" id="MobiDB-lite"/>
    </source>
</evidence>
<comment type="caution">
    <text evidence="10">The sequence shown here is derived from an EMBL/GenBank/DDBJ whole genome shotgun (WGS) entry which is preliminary data.</text>
</comment>
<evidence type="ECO:0000313" key="11">
    <source>
        <dbReference type="Proteomes" id="UP000255207"/>
    </source>
</evidence>
<dbReference type="AlphaFoldDB" id="A0A370LD16"/>
<evidence type="ECO:0000256" key="2">
    <source>
        <dbReference type="ARBA" id="ARBA00009298"/>
    </source>
</evidence>
<feature type="domain" description="MgtC/SapB/SrpB/YhiD N-terminal" evidence="9">
    <location>
        <begin position="11"/>
        <end position="137"/>
    </location>
</feature>